<name>A0A3S1BR19_9CYAN</name>
<keyword evidence="2" id="KW-1185">Reference proteome</keyword>
<dbReference type="RefSeq" id="WP_127087536.1">
    <property type="nucleotide sequence ID" value="NZ_RSCL01000059.1"/>
</dbReference>
<evidence type="ECO:0000313" key="2">
    <source>
        <dbReference type="Proteomes" id="UP000271624"/>
    </source>
</evidence>
<organism evidence="1 2">
    <name type="scientific">Dulcicalothrix desertica PCC 7102</name>
    <dbReference type="NCBI Taxonomy" id="232991"/>
    <lineage>
        <taxon>Bacteria</taxon>
        <taxon>Bacillati</taxon>
        <taxon>Cyanobacteriota</taxon>
        <taxon>Cyanophyceae</taxon>
        <taxon>Nostocales</taxon>
        <taxon>Calotrichaceae</taxon>
        <taxon>Dulcicalothrix</taxon>
    </lineage>
</organism>
<dbReference type="OrthoDB" id="487895at2"/>
<reference evidence="1" key="1">
    <citation type="submission" date="2018-12" db="EMBL/GenBank/DDBJ databases">
        <authorList>
            <person name="Will S."/>
            <person name="Neumann-Schaal M."/>
            <person name="Henke P."/>
        </authorList>
    </citation>
    <scope>NUCLEOTIDE SEQUENCE</scope>
    <source>
        <strain evidence="1">PCC 7102</strain>
    </source>
</reference>
<accession>A0A3S1BR19</accession>
<proteinExistence type="predicted"/>
<dbReference type="EMBL" id="RSCL01000059">
    <property type="protein sequence ID" value="RUS93429.1"/>
    <property type="molecule type" value="Genomic_DNA"/>
</dbReference>
<protein>
    <submittedName>
        <fullName evidence="1">Uncharacterized protein</fullName>
    </submittedName>
</protein>
<gene>
    <name evidence="1" type="ORF">DSM106972_096250</name>
</gene>
<comment type="caution">
    <text evidence="1">The sequence shown here is derived from an EMBL/GenBank/DDBJ whole genome shotgun (WGS) entry which is preliminary data.</text>
</comment>
<reference evidence="1" key="2">
    <citation type="journal article" date="2019" name="Genome Biol. Evol.">
        <title>Day and night: Metabolic profiles and evolutionary relationships of six axenic non-marine cyanobacteria.</title>
        <authorList>
            <person name="Will S.E."/>
            <person name="Henke P."/>
            <person name="Boedeker C."/>
            <person name="Huang S."/>
            <person name="Brinkmann H."/>
            <person name="Rohde M."/>
            <person name="Jarek M."/>
            <person name="Friedl T."/>
            <person name="Seufert S."/>
            <person name="Schumacher M."/>
            <person name="Overmann J."/>
            <person name="Neumann-Schaal M."/>
            <person name="Petersen J."/>
        </authorList>
    </citation>
    <scope>NUCLEOTIDE SEQUENCE [LARGE SCALE GENOMIC DNA]</scope>
    <source>
        <strain evidence="1">PCC 7102</strain>
    </source>
</reference>
<dbReference type="Proteomes" id="UP000271624">
    <property type="component" value="Unassembled WGS sequence"/>
</dbReference>
<sequence length="136" mass="15427">MDKQLSKKSVFEHLDKIANTDAGTEREDEVLTGFLRSLGLRKPSKMTEQDAEKLLVNLAEDNCSKEFVESLVYWLLRQGISSVAKETILKSDLDGDGVPLWQELIDGTDPFADDRNLSQKHSYLGMELNKVREIEI</sequence>
<dbReference type="AlphaFoldDB" id="A0A3S1BR19"/>
<evidence type="ECO:0000313" key="1">
    <source>
        <dbReference type="EMBL" id="RUS93429.1"/>
    </source>
</evidence>